<protein>
    <submittedName>
        <fullName evidence="3">Uncharacterized protein</fullName>
    </submittedName>
</protein>
<name>A0ABP7F6H0_9MICO</name>
<evidence type="ECO:0000313" key="4">
    <source>
        <dbReference type="Proteomes" id="UP001501004"/>
    </source>
</evidence>
<feature type="compositionally biased region" description="Low complexity" evidence="1">
    <location>
        <begin position="11"/>
        <end position="37"/>
    </location>
</feature>
<keyword evidence="4" id="KW-1185">Reference proteome</keyword>
<keyword evidence="2" id="KW-1133">Transmembrane helix</keyword>
<feature type="region of interest" description="Disordered" evidence="1">
    <location>
        <begin position="1"/>
        <end position="48"/>
    </location>
</feature>
<keyword evidence="2" id="KW-0812">Transmembrane</keyword>
<proteinExistence type="predicted"/>
<reference evidence="4" key="1">
    <citation type="journal article" date="2019" name="Int. J. Syst. Evol. Microbiol.">
        <title>The Global Catalogue of Microorganisms (GCM) 10K type strain sequencing project: providing services to taxonomists for standard genome sequencing and annotation.</title>
        <authorList>
            <consortium name="The Broad Institute Genomics Platform"/>
            <consortium name="The Broad Institute Genome Sequencing Center for Infectious Disease"/>
            <person name="Wu L."/>
            <person name="Ma J."/>
        </authorList>
    </citation>
    <scope>NUCLEOTIDE SEQUENCE [LARGE SCALE GENOMIC DNA]</scope>
    <source>
        <strain evidence="4">JCM 16949</strain>
    </source>
</reference>
<feature type="transmembrane region" description="Helical" evidence="2">
    <location>
        <begin position="157"/>
        <end position="175"/>
    </location>
</feature>
<comment type="caution">
    <text evidence="3">The sequence shown here is derived from an EMBL/GenBank/DDBJ whole genome shotgun (WGS) entry which is preliminary data.</text>
</comment>
<gene>
    <name evidence="3" type="ORF">GCM10022239_04050</name>
</gene>
<evidence type="ECO:0000313" key="3">
    <source>
        <dbReference type="EMBL" id="GAA3730664.1"/>
    </source>
</evidence>
<evidence type="ECO:0000256" key="1">
    <source>
        <dbReference type="SAM" id="MobiDB-lite"/>
    </source>
</evidence>
<feature type="compositionally biased region" description="Pro residues" evidence="1">
    <location>
        <begin position="1"/>
        <end position="10"/>
    </location>
</feature>
<dbReference type="RefSeq" id="WP_344753165.1">
    <property type="nucleotide sequence ID" value="NZ_BAABAE010000001.1"/>
</dbReference>
<feature type="transmembrane region" description="Helical" evidence="2">
    <location>
        <begin position="61"/>
        <end position="94"/>
    </location>
</feature>
<keyword evidence="2" id="KW-0472">Membrane</keyword>
<sequence>MTIENPPPAAPQSASPYTAQPPAVQPAAAQPSAAQPYGGPPPSYRAVRPPLSTREKRGAFWAGAVGFNVLTLGFTLIVVPLVVAVFGAFFAILFEQVARSGDELSTGFLAVRGFFASFDYGIVAIIGLVVVIVGLAIMTAALFASRSILRSHGTTRPWAVTWAGAGIAIIAYWLVGWIPTVVLQFLSGALTAAGLDGWANFGTTGLLGFLLALVVNAVIGWLAWWWMAHAFRPASAGAVTAERAQG</sequence>
<organism evidence="3 4">
    <name type="scientific">Leifsonella bigeumensis</name>
    <dbReference type="NCBI Taxonomy" id="433643"/>
    <lineage>
        <taxon>Bacteria</taxon>
        <taxon>Bacillati</taxon>
        <taxon>Actinomycetota</taxon>
        <taxon>Actinomycetes</taxon>
        <taxon>Micrococcales</taxon>
        <taxon>Microbacteriaceae</taxon>
        <taxon>Leifsonella</taxon>
    </lineage>
</organism>
<evidence type="ECO:0000256" key="2">
    <source>
        <dbReference type="SAM" id="Phobius"/>
    </source>
</evidence>
<feature type="transmembrane region" description="Helical" evidence="2">
    <location>
        <begin position="206"/>
        <end position="227"/>
    </location>
</feature>
<accession>A0ABP7F6H0</accession>
<dbReference type="Proteomes" id="UP001501004">
    <property type="component" value="Unassembled WGS sequence"/>
</dbReference>
<feature type="transmembrane region" description="Helical" evidence="2">
    <location>
        <begin position="114"/>
        <end position="145"/>
    </location>
</feature>
<dbReference type="EMBL" id="BAABAE010000001">
    <property type="protein sequence ID" value="GAA3730664.1"/>
    <property type="molecule type" value="Genomic_DNA"/>
</dbReference>